<keyword evidence="5" id="KW-1185">Reference proteome</keyword>
<feature type="domain" description="Transcriptional repressor PaaX-like N-terminal" evidence="1">
    <location>
        <begin position="18"/>
        <end position="86"/>
    </location>
</feature>
<organism evidence="4 5">
    <name type="scientific">Amycolatopsis minnesotensis</name>
    <dbReference type="NCBI Taxonomy" id="337894"/>
    <lineage>
        <taxon>Bacteria</taxon>
        <taxon>Bacillati</taxon>
        <taxon>Actinomycetota</taxon>
        <taxon>Actinomycetes</taxon>
        <taxon>Pseudonocardiales</taxon>
        <taxon>Pseudonocardiaceae</taxon>
        <taxon>Amycolatopsis</taxon>
    </lineage>
</organism>
<dbReference type="Pfam" id="PF08223">
    <property type="entry name" value="PaaX_C"/>
    <property type="match status" value="1"/>
</dbReference>
<dbReference type="Pfam" id="PF20803">
    <property type="entry name" value="PaaX_M"/>
    <property type="match status" value="1"/>
</dbReference>
<feature type="domain" description="Transcriptional repressor PaaX-like central Cas2-like" evidence="3">
    <location>
        <begin position="107"/>
        <end position="182"/>
    </location>
</feature>
<dbReference type="InterPro" id="IPR036388">
    <property type="entry name" value="WH-like_DNA-bd_sf"/>
</dbReference>
<dbReference type="Gene3D" id="1.10.10.10">
    <property type="entry name" value="Winged helix-like DNA-binding domain superfamily/Winged helix DNA-binding domain"/>
    <property type="match status" value="1"/>
</dbReference>
<dbReference type="PANTHER" id="PTHR30319:SF1">
    <property type="entry name" value="TRANSCRIPTIONAL REPRESSOR PAAX"/>
    <property type="match status" value="1"/>
</dbReference>
<dbReference type="InterPro" id="IPR048846">
    <property type="entry name" value="PaaX-like_central"/>
</dbReference>
<dbReference type="EMBL" id="BAAANN010000010">
    <property type="protein sequence ID" value="GAA1956924.1"/>
    <property type="molecule type" value="Genomic_DNA"/>
</dbReference>
<dbReference type="Gene3D" id="3.30.70.2650">
    <property type="match status" value="1"/>
</dbReference>
<feature type="domain" description="Transcriptional repressor PaaX-like C-terminal" evidence="2">
    <location>
        <begin position="188"/>
        <end position="277"/>
    </location>
</feature>
<evidence type="ECO:0000313" key="4">
    <source>
        <dbReference type="EMBL" id="GAA1956924.1"/>
    </source>
</evidence>
<dbReference type="InterPro" id="IPR012906">
    <property type="entry name" value="PaaX-like_N"/>
</dbReference>
<protein>
    <submittedName>
        <fullName evidence="4">PaaX family transcriptional regulator C-terminal domain-containing protein</fullName>
    </submittedName>
</protein>
<dbReference type="PANTHER" id="PTHR30319">
    <property type="entry name" value="PHENYLACETIC ACID REGULATOR-RELATED TRANSCRIPTIONAL REPRESSOR"/>
    <property type="match status" value="1"/>
</dbReference>
<comment type="caution">
    <text evidence="4">The sequence shown here is derived from an EMBL/GenBank/DDBJ whole genome shotgun (WGS) entry which is preliminary data.</text>
</comment>
<gene>
    <name evidence="4" type="ORF">GCM10009754_28680</name>
</gene>
<evidence type="ECO:0000259" key="1">
    <source>
        <dbReference type="Pfam" id="PF07848"/>
    </source>
</evidence>
<dbReference type="InterPro" id="IPR011965">
    <property type="entry name" value="PaaX_trns_reg"/>
</dbReference>
<sequence length="286" mass="31967">MLEIRQGGTAGQVKPIQPRALIVTIYGLYAREVGGALSVSALIRLMATAGVDEPAVRSSISRLKRRGVLVAQKVRGAAGYALSDRGRAILLEGDRRIFERHRAGTGDGWLVAVFSVPEAEREKRHQLRSRLSWLGFGTVAAGVWIAPVHLEQEARDALAGGGLADYVDLFRAGYVAFRPEPERVARWWDLDGLERMYDEFVAEYRPTSARWRRKRRDDDEAAFADYVQVLTHWRRLPYLDPGLPIELLPGNWRGSQAADLFFALHERLGPPAHRHVETLTRPGGTA</sequence>
<dbReference type="RefSeq" id="WP_344417765.1">
    <property type="nucleotide sequence ID" value="NZ_BAAANN010000010.1"/>
</dbReference>
<dbReference type="PIRSF" id="PIRSF020623">
    <property type="entry name" value="PaaX"/>
    <property type="match status" value="1"/>
</dbReference>
<dbReference type="Gene3D" id="1.20.58.1460">
    <property type="match status" value="1"/>
</dbReference>
<evidence type="ECO:0000259" key="2">
    <source>
        <dbReference type="Pfam" id="PF08223"/>
    </source>
</evidence>
<dbReference type="Proteomes" id="UP001501116">
    <property type="component" value="Unassembled WGS sequence"/>
</dbReference>
<evidence type="ECO:0000259" key="3">
    <source>
        <dbReference type="Pfam" id="PF20803"/>
    </source>
</evidence>
<proteinExistence type="predicted"/>
<reference evidence="4 5" key="1">
    <citation type="journal article" date="2019" name="Int. J. Syst. Evol. Microbiol.">
        <title>The Global Catalogue of Microorganisms (GCM) 10K type strain sequencing project: providing services to taxonomists for standard genome sequencing and annotation.</title>
        <authorList>
            <consortium name="The Broad Institute Genomics Platform"/>
            <consortium name="The Broad Institute Genome Sequencing Center for Infectious Disease"/>
            <person name="Wu L."/>
            <person name="Ma J."/>
        </authorList>
    </citation>
    <scope>NUCLEOTIDE SEQUENCE [LARGE SCALE GENOMIC DNA]</scope>
    <source>
        <strain evidence="4 5">JCM 14545</strain>
    </source>
</reference>
<dbReference type="Pfam" id="PF07848">
    <property type="entry name" value="PaaX"/>
    <property type="match status" value="1"/>
</dbReference>
<evidence type="ECO:0000313" key="5">
    <source>
        <dbReference type="Proteomes" id="UP001501116"/>
    </source>
</evidence>
<dbReference type="InterPro" id="IPR013225">
    <property type="entry name" value="PaaX_C"/>
</dbReference>
<accession>A0ABN2QS94</accession>
<name>A0ABN2QS94_9PSEU</name>